<reference evidence="3" key="1">
    <citation type="journal article" date="2017" name="bioRxiv">
        <title>Conservation of a gene cluster reveals novel cercosporin biosynthetic mechanisms and extends production to the genus Colletotrichum.</title>
        <authorList>
            <person name="de Jonge R."/>
            <person name="Ebert M.K."/>
            <person name="Huitt-Roehl C.R."/>
            <person name="Pal P."/>
            <person name="Suttle J.C."/>
            <person name="Spanner R.E."/>
            <person name="Neubauer J.D."/>
            <person name="Jurick W.M.II."/>
            <person name="Stott K.A."/>
            <person name="Secor G.A."/>
            <person name="Thomma B.P.H.J."/>
            <person name="Van de Peer Y."/>
            <person name="Townsend C.A."/>
            <person name="Bolton M.D."/>
        </authorList>
    </citation>
    <scope>NUCLEOTIDE SEQUENCE [LARGE SCALE GENOMIC DNA]</scope>
    <source>
        <strain evidence="3">CBS538.71</strain>
    </source>
</reference>
<dbReference type="AlphaFoldDB" id="A0A2S6CIS2"/>
<dbReference type="EMBL" id="PNEN01000366">
    <property type="protein sequence ID" value="PPJ59634.1"/>
    <property type="molecule type" value="Genomic_DNA"/>
</dbReference>
<evidence type="ECO:0000313" key="3">
    <source>
        <dbReference type="Proteomes" id="UP000237631"/>
    </source>
</evidence>
<evidence type="ECO:0000256" key="1">
    <source>
        <dbReference type="SAM" id="MobiDB-lite"/>
    </source>
</evidence>
<feature type="region of interest" description="Disordered" evidence="1">
    <location>
        <begin position="565"/>
        <end position="584"/>
    </location>
</feature>
<gene>
    <name evidence="2" type="ORF">CBER1_01148</name>
</gene>
<sequence length="767" mass="86528">MSAGDVLAVVTILISLGNSIHERIEAMKHYGNDFLLLTIQLKALSNIFEGSEKDATLACSSEFVKMLDILKSIQESYNKCARVLGVEAASVTSATQNTARNGRSFARQVVLFARIPSILADIRDKAEQLQKITGILSLSLVSGLRSHERHLQENTIAKSTTLPDNLLDSHIHTGFTSIDRMVGNLMQECKNLERQLQEMTLFPDATAVQDYQAQNPEGASFWTDRFQKSQLPASALRYETYYVSWARFVHEVETSFTLKTMPTGIARSGKIDDLRRQGSRYSIDQSGIRRLSTIRPLWLPALRSALDPLHKGYVKPEDYFSLIHDRSLSDTLRRLVFENAGYGALVECARASDDLALPAAIESPSDHIGWISAQIVAIPTPAELGIVTARDTMESISDDMAAYYDRTAGDIYVYVRYLQTGQIELKSLSKQVRPVAGLSIGGALSICHELDSDDHVWSCDLRIIEFRALQGGMYIITACNDSNSFEFCTKPLKTSSDSTFYVNDDSFCSTIPRFDYMLLGSSKVFTHPPKIGEKIQIEYDGFWYDSKVTAVDGDEIEYVDWKSSPKGSEIDETRASQHDGPTKTDDTNLFFSEEQFTQLGKGTRRIWRPWRRNLNIYNVRPYRRFHIGDTIEAPVMYPDFRFHYHDISDSQLYLPARIVDVQGDQYVIEFSPAFSVHSWWPGRIPRGEEVDLKPGSDIKVKNPFDLDNRVAIAMDLVRPFVEGPRPTLGIQSAKPSGWSSFQGIHLLELEDLLERSLWDKGRERAVD</sequence>
<comment type="caution">
    <text evidence="2">The sequence shown here is derived from an EMBL/GenBank/DDBJ whole genome shotgun (WGS) entry which is preliminary data.</text>
</comment>
<protein>
    <recommendedName>
        <fullName evidence="4">Fungal N-terminal domain-containing protein</fullName>
    </recommendedName>
</protein>
<dbReference type="Proteomes" id="UP000237631">
    <property type="component" value="Unassembled WGS sequence"/>
</dbReference>
<organism evidence="2 3">
    <name type="scientific">Cercospora berteroae</name>
    <dbReference type="NCBI Taxonomy" id="357750"/>
    <lineage>
        <taxon>Eukaryota</taxon>
        <taxon>Fungi</taxon>
        <taxon>Dikarya</taxon>
        <taxon>Ascomycota</taxon>
        <taxon>Pezizomycotina</taxon>
        <taxon>Dothideomycetes</taxon>
        <taxon>Dothideomycetidae</taxon>
        <taxon>Mycosphaerellales</taxon>
        <taxon>Mycosphaerellaceae</taxon>
        <taxon>Cercospora</taxon>
    </lineage>
</organism>
<accession>A0A2S6CIS2</accession>
<dbReference type="OrthoDB" id="3748138at2759"/>
<evidence type="ECO:0008006" key="4">
    <source>
        <dbReference type="Google" id="ProtNLM"/>
    </source>
</evidence>
<name>A0A2S6CIS2_9PEZI</name>
<feature type="compositionally biased region" description="Basic and acidic residues" evidence="1">
    <location>
        <begin position="568"/>
        <end position="584"/>
    </location>
</feature>
<evidence type="ECO:0000313" key="2">
    <source>
        <dbReference type="EMBL" id="PPJ59634.1"/>
    </source>
</evidence>
<proteinExistence type="predicted"/>
<keyword evidence="3" id="KW-1185">Reference proteome</keyword>